<keyword evidence="9" id="KW-1185">Reference proteome</keyword>
<gene>
    <name evidence="8" type="ORF">HMPREF9302_00460</name>
</gene>
<name>A0A096B218_9BACT</name>
<evidence type="ECO:0000313" key="9">
    <source>
        <dbReference type="Proteomes" id="UP000029614"/>
    </source>
</evidence>
<organism evidence="8 9">
    <name type="scientific">Prevotella amnii DNF00058</name>
    <dbReference type="NCBI Taxonomy" id="1401066"/>
    <lineage>
        <taxon>Bacteria</taxon>
        <taxon>Pseudomonadati</taxon>
        <taxon>Bacteroidota</taxon>
        <taxon>Bacteroidia</taxon>
        <taxon>Bacteroidales</taxon>
        <taxon>Prevotellaceae</taxon>
        <taxon>Prevotella</taxon>
    </lineage>
</organism>
<accession>A0A096B218</accession>
<comment type="similarity">
    <text evidence="6">Belongs to the protoporphyrinogen/coproporphyrinogen oxidase family. Coproporphyrinogen III oxidase subfamily.</text>
</comment>
<keyword evidence="2 6" id="KW-0285">Flavoprotein</keyword>
<dbReference type="GO" id="GO:0004729">
    <property type="term" value="F:oxygen-dependent protoporphyrinogen oxidase activity"/>
    <property type="evidence" value="ECO:0007669"/>
    <property type="project" value="UniProtKB-UniRule"/>
</dbReference>
<dbReference type="InterPro" id="IPR002937">
    <property type="entry name" value="Amino_oxidase"/>
</dbReference>
<dbReference type="InterPro" id="IPR036188">
    <property type="entry name" value="FAD/NAD-bd_sf"/>
</dbReference>
<comment type="function">
    <text evidence="6">Involved in coproporphyrin-dependent heme b biosynthesis. Catalyzes the oxidation of coproporphyrinogen III to coproporphyrin III.</text>
</comment>
<dbReference type="OrthoDB" id="9805195at2"/>
<comment type="cofactor">
    <cofactor evidence="1 6">
        <name>FAD</name>
        <dbReference type="ChEBI" id="CHEBI:57692"/>
    </cofactor>
</comment>
<dbReference type="InterPro" id="IPR004572">
    <property type="entry name" value="Protoporphyrinogen_oxidase"/>
</dbReference>
<evidence type="ECO:0000256" key="2">
    <source>
        <dbReference type="ARBA" id="ARBA00022630"/>
    </source>
</evidence>
<comment type="subcellular location">
    <subcellularLocation>
        <location evidence="6">Cytoplasm</location>
    </subcellularLocation>
</comment>
<dbReference type="PANTHER" id="PTHR42923">
    <property type="entry name" value="PROTOPORPHYRINOGEN OXIDASE"/>
    <property type="match status" value="1"/>
</dbReference>
<evidence type="ECO:0000256" key="1">
    <source>
        <dbReference type="ARBA" id="ARBA00001974"/>
    </source>
</evidence>
<comment type="caution">
    <text evidence="8">The sequence shown here is derived from an EMBL/GenBank/DDBJ whole genome shotgun (WGS) entry which is preliminary data.</text>
</comment>
<evidence type="ECO:0000313" key="8">
    <source>
        <dbReference type="EMBL" id="KGF53398.1"/>
    </source>
</evidence>
<keyword evidence="3 6" id="KW-0274">FAD</keyword>
<dbReference type="UniPathway" id="UPA00252"/>
<comment type="pathway">
    <text evidence="6">Porphyrin-containing compound metabolism; protoheme biosynthesis.</text>
</comment>
<evidence type="ECO:0000256" key="5">
    <source>
        <dbReference type="ARBA" id="ARBA00023133"/>
    </source>
</evidence>
<dbReference type="Pfam" id="PF01593">
    <property type="entry name" value="Amino_oxidase"/>
    <property type="match status" value="1"/>
</dbReference>
<comment type="catalytic activity">
    <reaction evidence="6">
        <text>coproporphyrinogen III + 3 O2 = coproporphyrin III + 3 H2O2</text>
        <dbReference type="Rhea" id="RHEA:43436"/>
        <dbReference type="ChEBI" id="CHEBI:15379"/>
        <dbReference type="ChEBI" id="CHEBI:16240"/>
        <dbReference type="ChEBI" id="CHEBI:57309"/>
        <dbReference type="ChEBI" id="CHEBI:131725"/>
        <dbReference type="EC" id="1.3.3.15"/>
    </reaction>
</comment>
<dbReference type="Proteomes" id="UP000029614">
    <property type="component" value="Unassembled WGS sequence"/>
</dbReference>
<dbReference type="Gene3D" id="3.90.660.20">
    <property type="entry name" value="Protoporphyrinogen oxidase, mitochondrial, domain 2"/>
    <property type="match status" value="1"/>
</dbReference>
<dbReference type="SUPFAM" id="SSF54373">
    <property type="entry name" value="FAD-linked reductases, C-terminal domain"/>
    <property type="match status" value="1"/>
</dbReference>
<proteinExistence type="inferred from homology"/>
<dbReference type="Gene3D" id="1.10.3110.10">
    <property type="entry name" value="protoporphyrinogen ix oxidase, domain 3"/>
    <property type="match status" value="1"/>
</dbReference>
<dbReference type="NCBIfam" id="TIGR00562">
    <property type="entry name" value="proto_IX_ox"/>
    <property type="match status" value="1"/>
</dbReference>
<dbReference type="SUPFAM" id="SSF51905">
    <property type="entry name" value="FAD/NAD(P)-binding domain"/>
    <property type="match status" value="1"/>
</dbReference>
<evidence type="ECO:0000259" key="7">
    <source>
        <dbReference type="Pfam" id="PF01593"/>
    </source>
</evidence>
<keyword evidence="5 6" id="KW-0350">Heme biosynthesis</keyword>
<dbReference type="GO" id="GO:0006783">
    <property type="term" value="P:heme biosynthetic process"/>
    <property type="evidence" value="ECO:0007669"/>
    <property type="project" value="UniProtKB-UniRule"/>
</dbReference>
<protein>
    <recommendedName>
        <fullName evidence="6">Coproporphyrinogen III oxidase</fullName>
        <ecNumber evidence="6">1.3.3.15</ecNumber>
    </recommendedName>
</protein>
<dbReference type="EC" id="1.3.3.15" evidence="6"/>
<feature type="domain" description="Amine oxidase" evidence="7">
    <location>
        <begin position="17"/>
        <end position="433"/>
    </location>
</feature>
<sequence length="458" mass="50124">MENNKREREAVVIGAGLTGLTCAMHLKGLGVDVEVLEKENYIGGLMQTEVVDGFTFEKGPSSGTVKYPEVAELFDDLGDNGSFESSFATSKCRLIWKDNNFHALPSGLLSAVKTPLFSMRDKFRILGEPWRSKGTDPNESIGSMAERRLGKSFVDYAVDPFISGVYAGNPYSLPTRLALPKLYNLEQQYGSFIKGSIHLARKGKTAREKRATNEIFSTKGGFHTLISSLGKSIGSDNITLGCDNITINFNNGKYIISCNEEQIITNNLITACPSYALPSLLKFVPKAQLDTLDNLYYAPIIEIGVGIKNTGNVKWNAFGGLVPSCEKKDVLGILMPSACFSNRSPKGGATYAFFIGGAIHPEYLDKTDAQLEELVNKSLHVMLGYPKGTSADVIRIYRHKHAIPQYTLSTDARLSTIDALQYKYKGLHIAGNLKDGIGMGDRIKQAVDVAENVAKYCK</sequence>
<dbReference type="Gene3D" id="3.50.50.60">
    <property type="entry name" value="FAD/NAD(P)-binding domain"/>
    <property type="match status" value="1"/>
</dbReference>
<dbReference type="EMBL" id="JRNU01000001">
    <property type="protein sequence ID" value="KGF53398.1"/>
    <property type="molecule type" value="Genomic_DNA"/>
</dbReference>
<reference evidence="8 9" key="1">
    <citation type="submission" date="2014-07" db="EMBL/GenBank/DDBJ databases">
        <authorList>
            <person name="McCorrison J."/>
            <person name="Sanka R."/>
            <person name="Torralba M."/>
            <person name="Gillis M."/>
            <person name="Haft D.H."/>
            <person name="Methe B."/>
            <person name="Sutton G."/>
            <person name="Nelson K.E."/>
        </authorList>
    </citation>
    <scope>NUCLEOTIDE SEQUENCE [LARGE SCALE GENOMIC DNA]</scope>
    <source>
        <strain evidence="8 9">DNF00058</strain>
    </source>
</reference>
<dbReference type="PANTHER" id="PTHR42923:SF3">
    <property type="entry name" value="PROTOPORPHYRINOGEN OXIDASE"/>
    <property type="match status" value="1"/>
</dbReference>
<dbReference type="AlphaFoldDB" id="A0A096B218"/>
<evidence type="ECO:0000256" key="4">
    <source>
        <dbReference type="ARBA" id="ARBA00023002"/>
    </source>
</evidence>
<dbReference type="InterPro" id="IPR050464">
    <property type="entry name" value="Zeta_carotene_desat/Oxidored"/>
</dbReference>
<keyword evidence="4 6" id="KW-0560">Oxidoreductase</keyword>
<dbReference type="RefSeq" id="WP_008447132.1">
    <property type="nucleotide sequence ID" value="NZ_JRNU01000001.1"/>
</dbReference>
<dbReference type="GO" id="GO:0005737">
    <property type="term" value="C:cytoplasm"/>
    <property type="evidence" value="ECO:0007669"/>
    <property type="project" value="UniProtKB-SubCell"/>
</dbReference>
<evidence type="ECO:0000256" key="3">
    <source>
        <dbReference type="ARBA" id="ARBA00022827"/>
    </source>
</evidence>
<evidence type="ECO:0000256" key="6">
    <source>
        <dbReference type="RuleBase" id="RU364052"/>
    </source>
</evidence>
<keyword evidence="6" id="KW-0963">Cytoplasm</keyword>